<dbReference type="EMBL" id="CP134878">
    <property type="protein sequence ID" value="WNM18599.1"/>
    <property type="molecule type" value="Genomic_DNA"/>
</dbReference>
<dbReference type="EMBL" id="CP134890">
    <property type="protein sequence ID" value="WNM22650.1"/>
    <property type="molecule type" value="Genomic_DNA"/>
</dbReference>
<sequence>MIDDYDKVLVENQNDLDSIRELIDDFLKIKLIFVNKNKSTELVNEYLLTLNLIGFLITSKIDIVIIFKYLSKKNLTNAESNYFNKKGYLVIYEVLNTYNKLNQFLKITSKIYPELKNHHNKITFEVSKFKLLVNFDGYIKDIRNTVSGHFNSSFMIHYDTLNELHNEQSKFHFLMFMDLINEIRNYVNELEKQQELVLKDLQTLKNKYK</sequence>
<evidence type="ECO:0000256" key="1">
    <source>
        <dbReference type="SAM" id="Coils"/>
    </source>
</evidence>
<keyword evidence="1" id="KW-0175">Coiled coil</keyword>
<keyword evidence="4" id="KW-1185">Reference proteome</keyword>
<proteinExistence type="predicted"/>
<dbReference type="RefSeq" id="WP_313322633.1">
    <property type="nucleotide sequence ID" value="NZ_CP134878.1"/>
</dbReference>
<gene>
    <name evidence="3" type="ORF">RN605_04635</name>
    <name evidence="2" type="ORF">RN608_11335</name>
</gene>
<accession>A0AA96J7Q8</accession>
<dbReference type="Proteomes" id="UP001304515">
    <property type="component" value="Chromosome"/>
</dbReference>
<feature type="coiled-coil region" evidence="1">
    <location>
        <begin position="176"/>
        <end position="207"/>
    </location>
</feature>
<organism evidence="3 4">
    <name type="scientific">Flavobacterium capsici</name>
    <dbReference type="NCBI Taxonomy" id="3075618"/>
    <lineage>
        <taxon>Bacteria</taxon>
        <taxon>Pseudomonadati</taxon>
        <taxon>Bacteroidota</taxon>
        <taxon>Flavobacteriia</taxon>
        <taxon>Flavobacteriales</taxon>
        <taxon>Flavobacteriaceae</taxon>
        <taxon>Flavobacterium</taxon>
    </lineage>
</organism>
<evidence type="ECO:0000313" key="4">
    <source>
        <dbReference type="Proteomes" id="UP001304515"/>
    </source>
</evidence>
<protein>
    <submittedName>
        <fullName evidence="3">Uncharacterized protein</fullName>
    </submittedName>
</protein>
<accession>A0AA96J5T4</accession>
<reference evidence="3 4" key="1">
    <citation type="submission" date="2023-09" db="EMBL/GenBank/DDBJ databases">
        <title>Flavobacterium sp. a novel bacteria isolate from Pepper rhizosphere.</title>
        <authorList>
            <person name="Peng Y."/>
            <person name="Lee J."/>
        </authorList>
    </citation>
    <scope>NUCLEOTIDE SEQUENCE [LARGE SCALE GENOMIC DNA]</scope>
    <source>
        <strain evidence="2">PMR2A8</strain>
        <strain evidence="3 4">PMTSA4</strain>
    </source>
</reference>
<dbReference type="AlphaFoldDB" id="A0AA96J5T4"/>
<evidence type="ECO:0000313" key="2">
    <source>
        <dbReference type="EMBL" id="WNM18599.1"/>
    </source>
</evidence>
<evidence type="ECO:0000313" key="3">
    <source>
        <dbReference type="EMBL" id="WNM22650.1"/>
    </source>
</evidence>
<name>A0AA96J5T4_9FLAO</name>
<dbReference type="KEGG" id="fcj:RN605_04635"/>